<feature type="signal peptide" evidence="1">
    <location>
        <begin position="1"/>
        <end position="24"/>
    </location>
</feature>
<comment type="caution">
    <text evidence="2">The sequence shown here is derived from an EMBL/GenBank/DDBJ whole genome shotgun (WGS) entry which is preliminary data.</text>
</comment>
<dbReference type="AlphaFoldDB" id="A0AA36CG71"/>
<organism evidence="2 3">
    <name type="scientific">Mesorhabditis spiculigera</name>
    <dbReference type="NCBI Taxonomy" id="96644"/>
    <lineage>
        <taxon>Eukaryota</taxon>
        <taxon>Metazoa</taxon>
        <taxon>Ecdysozoa</taxon>
        <taxon>Nematoda</taxon>
        <taxon>Chromadorea</taxon>
        <taxon>Rhabditida</taxon>
        <taxon>Rhabditina</taxon>
        <taxon>Rhabditomorpha</taxon>
        <taxon>Rhabditoidea</taxon>
        <taxon>Rhabditidae</taxon>
        <taxon>Mesorhabditinae</taxon>
        <taxon>Mesorhabditis</taxon>
    </lineage>
</organism>
<feature type="non-terminal residue" evidence="2">
    <location>
        <position position="1"/>
    </location>
</feature>
<dbReference type="PANTHER" id="PTHR36955:SF1">
    <property type="entry name" value="SECRETED NEMATODE CLADE V PROTEIN GENE FAMILY"/>
    <property type="match status" value="1"/>
</dbReference>
<protein>
    <submittedName>
        <fullName evidence="2">Uncharacterized protein</fullName>
    </submittedName>
</protein>
<name>A0AA36CG71_9BILA</name>
<feature type="chain" id="PRO_5041288704" evidence="1">
    <location>
        <begin position="25"/>
        <end position="149"/>
    </location>
</feature>
<evidence type="ECO:0000313" key="3">
    <source>
        <dbReference type="Proteomes" id="UP001177023"/>
    </source>
</evidence>
<reference evidence="2" key="1">
    <citation type="submission" date="2023-06" db="EMBL/GenBank/DDBJ databases">
        <authorList>
            <person name="Delattre M."/>
        </authorList>
    </citation>
    <scope>NUCLEOTIDE SEQUENCE</scope>
    <source>
        <strain evidence="2">AF72</strain>
    </source>
</reference>
<accession>A0AA36CG71</accession>
<dbReference type="PANTHER" id="PTHR36955">
    <property type="entry name" value="SECRETED NEMATODE CLADE V PROTEIN GENE FAMILY"/>
    <property type="match status" value="1"/>
</dbReference>
<evidence type="ECO:0000313" key="2">
    <source>
        <dbReference type="EMBL" id="CAJ0567813.1"/>
    </source>
</evidence>
<evidence type="ECO:0000256" key="1">
    <source>
        <dbReference type="SAM" id="SignalP"/>
    </source>
</evidence>
<keyword evidence="3" id="KW-1185">Reference proteome</keyword>
<keyword evidence="1" id="KW-0732">Signal</keyword>
<dbReference type="EMBL" id="CATQJA010001575">
    <property type="protein sequence ID" value="CAJ0567813.1"/>
    <property type="molecule type" value="Genomic_DNA"/>
</dbReference>
<dbReference type="Proteomes" id="UP001177023">
    <property type="component" value="Unassembled WGS sequence"/>
</dbReference>
<proteinExistence type="predicted"/>
<gene>
    <name evidence="2" type="ORF">MSPICULIGERA_LOCUS6349</name>
</gene>
<dbReference type="Pfam" id="PF17619">
    <property type="entry name" value="SCVP"/>
    <property type="match status" value="1"/>
</dbReference>
<dbReference type="InterPro" id="IPR035126">
    <property type="entry name" value="SCVP"/>
</dbReference>
<sequence>MHFVYKLALLACVAYFVTIPFVDACQSSHSSTNSSNSTGRKKREASQDVIVVLITTEVYDASSTEAALQVFKDELTAFAREQNVPKTDKPITTEAVNVAGNFAAKFTVKGGDCEKASGFVQKAVDQIDGVSGGIVTCATGNPKIFQKKN</sequence>